<protein>
    <submittedName>
        <fullName evidence="1">Uncharacterized protein</fullName>
    </submittedName>
</protein>
<dbReference type="EMBL" id="CM020620">
    <property type="protein sequence ID" value="KAK1868292.1"/>
    <property type="molecule type" value="Genomic_DNA"/>
</dbReference>
<accession>A0ACC3CDN8</accession>
<gene>
    <name evidence="1" type="ORF">I4F81_010781</name>
</gene>
<name>A0ACC3CDN8_PYRYE</name>
<sequence length="387" mass="40172">MGRGFGRDAKSDYGDTPPRNSKLGAFFGSLYTLFAVLTIAAGVALNATGAWAIANQSDAGYGSLDCSGSVLAANVYIGIISVCAGAGLIVLAIMGILAVGQGCCSLFSAIIYVLAMNVLVAAMTFSATVLLTISEGGIDYADTRSFFSDVWATTVSSAPLSACDVEREFQCRGCFDDQCAGCDSTAIADGSCTSGQLQLHDSPVRQAQVVAVDAWAAARGRLAAAMTPTILRAAHGDTRLFPAVLLGDFNAEAGSTELRFLRGHATIGGVATAWTDAWEAAQRSAPAVAAAAAGETYVPSVNPAATLETEPDRRLDYCWVAPPAPDGRGAVLRCRVVFDHPDVDGVYPSDHYGVVADLRADAVQGLADERRRLGRSHAFPHPGVGGR</sequence>
<comment type="caution">
    <text evidence="1">The sequence shown here is derived from an EMBL/GenBank/DDBJ whole genome shotgun (WGS) entry which is preliminary data.</text>
</comment>
<organism evidence="1 2">
    <name type="scientific">Pyropia yezoensis</name>
    <name type="common">Susabi-nori</name>
    <name type="synonym">Porphyra yezoensis</name>
    <dbReference type="NCBI Taxonomy" id="2788"/>
    <lineage>
        <taxon>Eukaryota</taxon>
        <taxon>Rhodophyta</taxon>
        <taxon>Bangiophyceae</taxon>
        <taxon>Bangiales</taxon>
        <taxon>Bangiaceae</taxon>
        <taxon>Pyropia</taxon>
    </lineage>
</organism>
<keyword evidence="2" id="KW-1185">Reference proteome</keyword>
<reference evidence="1" key="1">
    <citation type="submission" date="2019-11" db="EMBL/GenBank/DDBJ databases">
        <title>Nori genome reveals adaptations in red seaweeds to the harsh intertidal environment.</title>
        <authorList>
            <person name="Wang D."/>
            <person name="Mao Y."/>
        </authorList>
    </citation>
    <scope>NUCLEOTIDE SEQUENCE</scope>
    <source>
        <tissue evidence="1">Gametophyte</tissue>
    </source>
</reference>
<evidence type="ECO:0000313" key="2">
    <source>
        <dbReference type="Proteomes" id="UP000798662"/>
    </source>
</evidence>
<dbReference type="Proteomes" id="UP000798662">
    <property type="component" value="Chromosome 3"/>
</dbReference>
<proteinExistence type="predicted"/>
<evidence type="ECO:0000313" key="1">
    <source>
        <dbReference type="EMBL" id="KAK1868292.1"/>
    </source>
</evidence>